<dbReference type="EMBL" id="JARK01001366">
    <property type="protein sequence ID" value="EYC17695.1"/>
    <property type="molecule type" value="Genomic_DNA"/>
</dbReference>
<feature type="compositionally biased region" description="Basic and acidic residues" evidence="1">
    <location>
        <begin position="100"/>
        <end position="115"/>
    </location>
</feature>
<dbReference type="Proteomes" id="UP000024635">
    <property type="component" value="Unassembled WGS sequence"/>
</dbReference>
<protein>
    <recommendedName>
        <fullName evidence="4">PB1 domain-containing protein</fullName>
    </recommendedName>
</protein>
<organism evidence="2 3">
    <name type="scientific">Ancylostoma ceylanicum</name>
    <dbReference type="NCBI Taxonomy" id="53326"/>
    <lineage>
        <taxon>Eukaryota</taxon>
        <taxon>Metazoa</taxon>
        <taxon>Ecdysozoa</taxon>
        <taxon>Nematoda</taxon>
        <taxon>Chromadorea</taxon>
        <taxon>Rhabditida</taxon>
        <taxon>Rhabditina</taxon>
        <taxon>Rhabditomorpha</taxon>
        <taxon>Strongyloidea</taxon>
        <taxon>Ancylostomatidae</taxon>
        <taxon>Ancylostomatinae</taxon>
        <taxon>Ancylostoma</taxon>
    </lineage>
</organism>
<dbReference type="Pfam" id="PF17618">
    <property type="entry name" value="SL4P"/>
    <property type="match status" value="2"/>
</dbReference>
<gene>
    <name evidence="2" type="primary">Acey_s0030.g2218</name>
    <name evidence="2" type="ORF">Y032_0030g2218</name>
</gene>
<dbReference type="AlphaFoldDB" id="A0A016UR76"/>
<name>A0A016UR76_9BILA</name>
<sequence>MANEEKSAIFKLLPAHLPRITFTYKDKWDFLERFEKKLKELKLPIRELYWSDWEKHRTLVKTLDDVFEAVENNQFLKMYYISTGHRRGLFARPGSDEDGGERGKQDVSDDTDCRGRSPTPTSRKANIKFCSYNAPRLTIAYRDEKDLFEKFKRKLRALHIPIARLYWNDWENDRIPIEDADDLMYTVTEQKDAWENSRVKLYYCCNGNSRIFDTSDSETEEEEGERT</sequence>
<dbReference type="OrthoDB" id="5847328at2759"/>
<comment type="caution">
    <text evidence="2">The sequence shown here is derived from an EMBL/GenBank/DDBJ whole genome shotgun (WGS) entry which is preliminary data.</text>
</comment>
<evidence type="ECO:0000256" key="1">
    <source>
        <dbReference type="SAM" id="MobiDB-lite"/>
    </source>
</evidence>
<accession>A0A016UR76</accession>
<dbReference type="SUPFAM" id="SSF54277">
    <property type="entry name" value="CAD &amp; PB1 domains"/>
    <property type="match status" value="1"/>
</dbReference>
<evidence type="ECO:0008006" key="4">
    <source>
        <dbReference type="Google" id="ProtNLM"/>
    </source>
</evidence>
<evidence type="ECO:0000313" key="3">
    <source>
        <dbReference type="Proteomes" id="UP000024635"/>
    </source>
</evidence>
<keyword evidence="3" id="KW-1185">Reference proteome</keyword>
<evidence type="ECO:0000313" key="2">
    <source>
        <dbReference type="EMBL" id="EYC17695.1"/>
    </source>
</evidence>
<feature type="region of interest" description="Disordered" evidence="1">
    <location>
        <begin position="91"/>
        <end position="121"/>
    </location>
</feature>
<reference evidence="3" key="1">
    <citation type="journal article" date="2015" name="Nat. Genet.">
        <title>The genome and transcriptome of the zoonotic hookworm Ancylostoma ceylanicum identify infection-specific gene families.</title>
        <authorList>
            <person name="Schwarz E.M."/>
            <person name="Hu Y."/>
            <person name="Antoshechkin I."/>
            <person name="Miller M.M."/>
            <person name="Sternberg P.W."/>
            <person name="Aroian R.V."/>
        </authorList>
    </citation>
    <scope>NUCLEOTIDE SEQUENCE</scope>
    <source>
        <strain evidence="3">HY135</strain>
    </source>
</reference>
<dbReference type="InterPro" id="IPR035127">
    <property type="entry name" value="SL4P"/>
</dbReference>
<proteinExistence type="predicted"/>